<evidence type="ECO:0000256" key="5">
    <source>
        <dbReference type="HAMAP-Rule" id="MF_01281"/>
    </source>
</evidence>
<dbReference type="InterPro" id="IPR006680">
    <property type="entry name" value="Amidohydro-rel"/>
</dbReference>
<proteinExistence type="inferred from homology"/>
<evidence type="ECO:0000256" key="2">
    <source>
        <dbReference type="ARBA" id="ARBA00022723"/>
    </source>
</evidence>
<feature type="binding site" evidence="5">
    <location>
        <position position="311"/>
    </location>
    <ligand>
        <name>Zn(2+)</name>
        <dbReference type="ChEBI" id="CHEBI:29105"/>
    </ligand>
</feature>
<comment type="similarity">
    <text evidence="1">Belongs to the metallo-dependent hydrolases superfamily. ATZ/TRZ family.</text>
</comment>
<comment type="cofactor">
    <cofactor evidence="5">
        <name>Zn(2+)</name>
        <dbReference type="ChEBI" id="CHEBI:29105"/>
    </cofactor>
    <text evidence="5">Binds 1 zinc ion per subunit.</text>
</comment>
<feature type="binding site" evidence="5">
    <location>
        <position position="223"/>
    </location>
    <ligand>
        <name>Zn(2+)</name>
        <dbReference type="ChEBI" id="CHEBI:29105"/>
    </ligand>
</feature>
<evidence type="ECO:0000259" key="6">
    <source>
        <dbReference type="Pfam" id="PF01979"/>
    </source>
</evidence>
<evidence type="ECO:0000313" key="7">
    <source>
        <dbReference type="EMBL" id="ARN75035.1"/>
    </source>
</evidence>
<feature type="binding site" evidence="5">
    <location>
        <position position="103"/>
    </location>
    <ligand>
        <name>substrate</name>
    </ligand>
</feature>
<dbReference type="PANTHER" id="PTHR43794">
    <property type="entry name" value="AMINOHYDROLASE SSNA-RELATED"/>
    <property type="match status" value="1"/>
</dbReference>
<feature type="domain" description="Amidohydrolase-related" evidence="6">
    <location>
        <begin position="66"/>
        <end position="415"/>
    </location>
</feature>
<comment type="caution">
    <text evidence="5">Lacks conserved residue(s) required for the propagation of feature annotation.</text>
</comment>
<dbReference type="STRING" id="716816.BST96_13475"/>
<dbReference type="AlphaFoldDB" id="A0A1X9NGR2"/>
<feature type="binding site" evidence="5">
    <location>
        <position position="76"/>
    </location>
    <ligand>
        <name>Zn(2+)</name>
        <dbReference type="ChEBI" id="CHEBI:29105"/>
    </ligand>
</feature>
<dbReference type="InterPro" id="IPR011059">
    <property type="entry name" value="Metal-dep_hydrolase_composite"/>
</dbReference>
<dbReference type="PANTHER" id="PTHR43794:SF11">
    <property type="entry name" value="AMIDOHYDROLASE-RELATED DOMAIN-CONTAINING PROTEIN"/>
    <property type="match status" value="1"/>
</dbReference>
<dbReference type="CDD" id="cd01298">
    <property type="entry name" value="ATZ_TRZ_like"/>
    <property type="match status" value="1"/>
</dbReference>
<dbReference type="NCBIfam" id="NF006549">
    <property type="entry name" value="PRK09045.1"/>
    <property type="match status" value="1"/>
</dbReference>
<dbReference type="GO" id="GO:0050270">
    <property type="term" value="F:S-adenosylhomocysteine deaminase activity"/>
    <property type="evidence" value="ECO:0007669"/>
    <property type="project" value="UniProtKB-UniRule"/>
</dbReference>
<feature type="binding site" evidence="5">
    <location>
        <position position="226"/>
    </location>
    <ligand>
        <name>substrate</name>
    </ligand>
</feature>
<dbReference type="InterPro" id="IPR050287">
    <property type="entry name" value="MTA/SAH_deaminase"/>
</dbReference>
<accession>A0A1X9NGR2</accession>
<feature type="binding site" evidence="5">
    <location>
        <position position="311"/>
    </location>
    <ligand>
        <name>substrate</name>
    </ligand>
</feature>
<keyword evidence="4 5" id="KW-0862">Zinc</keyword>
<comment type="function">
    <text evidence="5">Catalyzes the deamination of 5-methylthioadenosine and S-adenosyl-L-homocysteine into 5-methylthioinosine and S-inosyl-L-homocysteine, respectively. Is also able to deaminate adenosine.</text>
</comment>
<keyword evidence="2 5" id="KW-0479">Metal-binding</keyword>
<keyword evidence="8" id="KW-1185">Reference proteome</keyword>
<feature type="binding site" evidence="5">
    <location>
        <position position="196"/>
    </location>
    <ligand>
        <name>substrate</name>
    </ligand>
</feature>
<feature type="binding site" evidence="5">
    <location>
        <position position="74"/>
    </location>
    <ligand>
        <name>Zn(2+)</name>
        <dbReference type="ChEBI" id="CHEBI:29105"/>
    </ligand>
</feature>
<dbReference type="EMBL" id="CP019343">
    <property type="protein sequence ID" value="ARN75035.1"/>
    <property type="molecule type" value="Genomic_DNA"/>
</dbReference>
<evidence type="ECO:0000256" key="4">
    <source>
        <dbReference type="ARBA" id="ARBA00022833"/>
    </source>
</evidence>
<dbReference type="Pfam" id="PF01979">
    <property type="entry name" value="Amidohydro_1"/>
    <property type="match status" value="1"/>
</dbReference>
<dbReference type="EC" id="3.5.4.31" evidence="5"/>
<comment type="similarity">
    <text evidence="5">Belongs to the metallo-dependent hydrolases superfamily. MTA/SAH deaminase family.</text>
</comment>
<dbReference type="HAMAP" id="MF_01281">
    <property type="entry name" value="MTA_SAH_deamin"/>
    <property type="match status" value="1"/>
</dbReference>
<name>A0A1X9NGR2_9GAMM</name>
<dbReference type="Gene3D" id="3.20.20.140">
    <property type="entry name" value="Metal-dependent hydrolases"/>
    <property type="match status" value="1"/>
</dbReference>
<reference evidence="7 8" key="1">
    <citation type="submission" date="2016-11" db="EMBL/GenBank/DDBJ databases">
        <title>Trade-off between light-utilization and light-protection in marine flavobacteria.</title>
        <authorList>
            <person name="Kumagai Y."/>
        </authorList>
    </citation>
    <scope>NUCLEOTIDE SEQUENCE [LARGE SCALE GENOMIC DNA]</scope>
    <source>
        <strain evidence="7 8">NBRC 107125</strain>
    </source>
</reference>
<gene>
    <name evidence="5" type="primary">mtaD</name>
    <name evidence="7" type="ORF">BST96_13475</name>
</gene>
<evidence type="ECO:0000256" key="1">
    <source>
        <dbReference type="ARBA" id="ARBA00006745"/>
    </source>
</evidence>
<dbReference type="SUPFAM" id="SSF51556">
    <property type="entry name" value="Metallo-dependent hydrolases"/>
    <property type="match status" value="1"/>
</dbReference>
<dbReference type="FunFam" id="3.20.20.140:FF:000014">
    <property type="entry name" value="5-methylthioadenosine/S-adenosylhomocysteine deaminase"/>
    <property type="match status" value="1"/>
</dbReference>
<comment type="catalytic activity">
    <reaction evidence="5">
        <text>S-adenosyl-L-homocysteine + H2O + H(+) = S-inosyl-L-homocysteine + NH4(+)</text>
        <dbReference type="Rhea" id="RHEA:20716"/>
        <dbReference type="ChEBI" id="CHEBI:15377"/>
        <dbReference type="ChEBI" id="CHEBI:15378"/>
        <dbReference type="ChEBI" id="CHEBI:28938"/>
        <dbReference type="ChEBI" id="CHEBI:57856"/>
        <dbReference type="ChEBI" id="CHEBI:57985"/>
        <dbReference type="EC" id="3.5.4.28"/>
    </reaction>
</comment>
<dbReference type="GO" id="GO:0046872">
    <property type="term" value="F:metal ion binding"/>
    <property type="evidence" value="ECO:0007669"/>
    <property type="project" value="UniProtKB-KW"/>
</dbReference>
<dbReference type="EC" id="3.5.4.28" evidence="5"/>
<dbReference type="Gene3D" id="2.30.40.10">
    <property type="entry name" value="Urease, subunit C, domain 1"/>
    <property type="match status" value="1"/>
</dbReference>
<dbReference type="InterPro" id="IPR032466">
    <property type="entry name" value="Metal_Hydrolase"/>
</dbReference>
<evidence type="ECO:0000256" key="3">
    <source>
        <dbReference type="ARBA" id="ARBA00022801"/>
    </source>
</evidence>
<dbReference type="GO" id="GO:0090614">
    <property type="term" value="F:5'-methylthioadenosine deaminase activity"/>
    <property type="evidence" value="ECO:0007669"/>
    <property type="project" value="UniProtKB-UniRule"/>
</dbReference>
<dbReference type="RefSeq" id="WP_085759202.1">
    <property type="nucleotide sequence ID" value="NZ_CP019343.1"/>
</dbReference>
<dbReference type="Proteomes" id="UP000193450">
    <property type="component" value="Chromosome"/>
</dbReference>
<dbReference type="OrthoDB" id="9807210at2"/>
<evidence type="ECO:0000313" key="8">
    <source>
        <dbReference type="Proteomes" id="UP000193450"/>
    </source>
</evidence>
<dbReference type="InterPro" id="IPR023512">
    <property type="entry name" value="Deaminase_MtaD/DadD"/>
</dbReference>
<keyword evidence="3 5" id="KW-0378">Hydrolase</keyword>
<dbReference type="SUPFAM" id="SSF51338">
    <property type="entry name" value="Composite domain of metallo-dependent hydrolases"/>
    <property type="match status" value="1"/>
</dbReference>
<comment type="catalytic activity">
    <reaction evidence="5">
        <text>S-methyl-5'-thioadenosine + H2O + H(+) = S-methyl-5'-thioinosine + NH4(+)</text>
        <dbReference type="Rhea" id="RHEA:25025"/>
        <dbReference type="ChEBI" id="CHEBI:15377"/>
        <dbReference type="ChEBI" id="CHEBI:15378"/>
        <dbReference type="ChEBI" id="CHEBI:17509"/>
        <dbReference type="ChEBI" id="CHEBI:28938"/>
        <dbReference type="ChEBI" id="CHEBI:48595"/>
        <dbReference type="EC" id="3.5.4.31"/>
    </reaction>
</comment>
<sequence>MSHQTPQTIDTLISARWIIPVRPAKTVLENHSIAIDGGTIIAILPKDEAMARFDANYGIDLPEHALTPGLINAHGHAAMSLFRGMADDQPLQTWLEEFIWPAEGQWVSEEFVRDGTQLAVAEMLRSGTTTFSDMYFFPNVVAKVASEAGIRAQIAFPIFNFPTIWGQDPSNYIEKGLAVRDDFKHSELVDVVFGPHAPYTVSDEGLQKVSMLAAELDISIHIHVHETQQEVDDDLKLYGQRPIARLNELGILGPKTQLVHMTALTEEDIAIVKASGASVIHCPQSNLKLASGFCPVKVLAEDGITIALGTDGAASNNGLDMFAEMRTAALLAKAVSADASALADWQALEAATLGGAKALSMDTKLGSLEVGKQADIIAIDFSAIELQPVYEPISQLVYTACGHHVTHSWIHGQQVLADRQPANLDIPEIVAKAQNWRDKIITTKH</sequence>
<organism evidence="7 8">
    <name type="scientific">Oceanicoccus sagamiensis</name>
    <dbReference type="NCBI Taxonomy" id="716816"/>
    <lineage>
        <taxon>Bacteria</taxon>
        <taxon>Pseudomonadati</taxon>
        <taxon>Pseudomonadota</taxon>
        <taxon>Gammaproteobacteria</taxon>
        <taxon>Cellvibrionales</taxon>
        <taxon>Spongiibacteraceae</taxon>
        <taxon>Oceanicoccus</taxon>
    </lineage>
</organism>
<protein>
    <recommendedName>
        <fullName evidence="5">5-methylthioadenosine/S-adenosylhomocysteine deaminase</fullName>
        <shortName evidence="5">MTA/SAH deaminase</shortName>
        <ecNumber evidence="5">3.5.4.28</ecNumber>
        <ecNumber evidence="5">3.5.4.31</ecNumber>
    </recommendedName>
</protein>
<dbReference type="KEGG" id="osg:BST96_13475"/>